<evidence type="ECO:0000313" key="2">
    <source>
        <dbReference type="Proteomes" id="UP000801492"/>
    </source>
</evidence>
<keyword evidence="2" id="KW-1185">Reference proteome</keyword>
<gene>
    <name evidence="1" type="ORF">ILUMI_18511</name>
</gene>
<dbReference type="OrthoDB" id="6777988at2759"/>
<organism evidence="1 2">
    <name type="scientific">Ignelater luminosus</name>
    <name type="common">Cucubano</name>
    <name type="synonym">Pyrophorus luminosus</name>
    <dbReference type="NCBI Taxonomy" id="2038154"/>
    <lineage>
        <taxon>Eukaryota</taxon>
        <taxon>Metazoa</taxon>
        <taxon>Ecdysozoa</taxon>
        <taxon>Arthropoda</taxon>
        <taxon>Hexapoda</taxon>
        <taxon>Insecta</taxon>
        <taxon>Pterygota</taxon>
        <taxon>Neoptera</taxon>
        <taxon>Endopterygota</taxon>
        <taxon>Coleoptera</taxon>
        <taxon>Polyphaga</taxon>
        <taxon>Elateriformia</taxon>
        <taxon>Elateroidea</taxon>
        <taxon>Elateridae</taxon>
        <taxon>Agrypninae</taxon>
        <taxon>Pyrophorini</taxon>
        <taxon>Ignelater</taxon>
    </lineage>
</organism>
<name>A0A8K0CP16_IGNLU</name>
<dbReference type="EMBL" id="VTPC01082347">
    <property type="protein sequence ID" value="KAF2887662.1"/>
    <property type="molecule type" value="Genomic_DNA"/>
</dbReference>
<dbReference type="Proteomes" id="UP000801492">
    <property type="component" value="Unassembled WGS sequence"/>
</dbReference>
<comment type="caution">
    <text evidence="1">The sequence shown here is derived from an EMBL/GenBank/DDBJ whole genome shotgun (WGS) entry which is preliminary data.</text>
</comment>
<reference evidence="1" key="1">
    <citation type="submission" date="2019-08" db="EMBL/GenBank/DDBJ databases">
        <title>The genome of the North American firefly Photinus pyralis.</title>
        <authorList>
            <consortium name="Photinus pyralis genome working group"/>
            <person name="Fallon T.R."/>
            <person name="Sander Lower S.E."/>
            <person name="Weng J.-K."/>
        </authorList>
    </citation>
    <scope>NUCLEOTIDE SEQUENCE</scope>
    <source>
        <strain evidence="1">TRF0915ILg1</strain>
        <tissue evidence="1">Whole body</tissue>
    </source>
</reference>
<evidence type="ECO:0000313" key="1">
    <source>
        <dbReference type="EMBL" id="KAF2887662.1"/>
    </source>
</evidence>
<sequence length="233" mass="26752">MADQGNSTSSNKKFYPRYTTLQKTKRDCYSVQESFRITATCAESNFQDVSNHTVSRLLLHLSEVIQHLNSEERNTLTLMYNLQWRTDTKSTMRGYICGTTSKEFNDLSKRKDINEDSLQFGLSTLHARIRLFEGLLHVAYKLPVKKWQLRNKNDKQIVQQKKFEIQEEFRTQLGLIVDVPKAGFDNSNDGNTKTVEMLLPADTLTEAVLSNDENLAEAAEESSDEPWMSSPDE</sequence>
<proteinExistence type="predicted"/>
<accession>A0A8K0CP16</accession>
<protein>
    <submittedName>
        <fullName evidence="1">Uncharacterized protein</fullName>
    </submittedName>
</protein>
<dbReference type="AlphaFoldDB" id="A0A8K0CP16"/>